<dbReference type="PROSITE" id="PS50076">
    <property type="entry name" value="DNAJ_2"/>
    <property type="match status" value="1"/>
</dbReference>
<evidence type="ECO:0000313" key="9">
    <source>
        <dbReference type="Proteomes" id="UP000887565"/>
    </source>
</evidence>
<dbReference type="CDD" id="cd06257">
    <property type="entry name" value="DnaJ"/>
    <property type="match status" value="1"/>
</dbReference>
<evidence type="ECO:0000313" key="10">
    <source>
        <dbReference type="WBParaSite" id="nRc.2.0.1.t08446-RA"/>
    </source>
</evidence>
<dbReference type="GO" id="GO:0005789">
    <property type="term" value="C:endoplasmic reticulum membrane"/>
    <property type="evidence" value="ECO:0007669"/>
    <property type="project" value="TreeGrafter"/>
</dbReference>
<organism evidence="9 10">
    <name type="scientific">Romanomermis culicivorax</name>
    <name type="common">Nematode worm</name>
    <dbReference type="NCBI Taxonomy" id="13658"/>
    <lineage>
        <taxon>Eukaryota</taxon>
        <taxon>Metazoa</taxon>
        <taxon>Ecdysozoa</taxon>
        <taxon>Nematoda</taxon>
        <taxon>Enoplea</taxon>
        <taxon>Dorylaimia</taxon>
        <taxon>Mermithida</taxon>
        <taxon>Mermithoidea</taxon>
        <taxon>Mermithidae</taxon>
        <taxon>Romanomermis</taxon>
    </lineage>
</organism>
<dbReference type="InterPro" id="IPR001623">
    <property type="entry name" value="DnaJ_domain"/>
</dbReference>
<dbReference type="InterPro" id="IPR018253">
    <property type="entry name" value="DnaJ_domain_CS"/>
</dbReference>
<dbReference type="SMART" id="SM00271">
    <property type="entry name" value="DnaJ"/>
    <property type="match status" value="1"/>
</dbReference>
<reference evidence="10" key="1">
    <citation type="submission" date="2022-11" db="UniProtKB">
        <authorList>
            <consortium name="WormBaseParasite"/>
        </authorList>
    </citation>
    <scope>IDENTIFICATION</scope>
</reference>
<sequence>MFYLIALLVVGCSISTDALLPGFYCGNENCYDVLNVNRDSSKSEIAKSYRKLAGKYHPDRNRGSPEETEKAEERFKIVAVAYETLKDEESRRDYDYMLDNPDEVYRHYYYYYRHRVAPKVDVRLVILATILIMSAIQPVETSARCSGPTNIEKQNTDSTSKKRDKYISAWQKYREAITYLFTQPKYRIKASEIAKERGLLPLKENTRKGKRRQVDKQEAKEEEDAIIKAIIEENIDMNNKSDEL</sequence>
<evidence type="ECO:0000256" key="3">
    <source>
        <dbReference type="ARBA" id="ARBA00022989"/>
    </source>
</evidence>
<comment type="similarity">
    <text evidence="6">Belongs to the DNAJC25 family.</text>
</comment>
<name>A0A915I3Y1_ROMCU</name>
<dbReference type="PRINTS" id="PR00625">
    <property type="entry name" value="JDOMAIN"/>
</dbReference>
<protein>
    <submittedName>
        <fullName evidence="10">J domain-containing protein</fullName>
    </submittedName>
</protein>
<evidence type="ECO:0000256" key="1">
    <source>
        <dbReference type="ARBA" id="ARBA00004141"/>
    </source>
</evidence>
<dbReference type="FunFam" id="1.10.287.110:FF:000036">
    <property type="entry name" value="dnaJ homolog subfamily C member 25"/>
    <property type="match status" value="1"/>
</dbReference>
<comment type="subcellular location">
    <subcellularLocation>
        <location evidence="1">Membrane</location>
        <topology evidence="1">Multi-pass membrane protein</topology>
    </subcellularLocation>
</comment>
<dbReference type="InterPro" id="IPR044632">
    <property type="entry name" value="DNAJC25-like"/>
</dbReference>
<feature type="chain" id="PRO_5037457367" evidence="7">
    <location>
        <begin position="19"/>
        <end position="244"/>
    </location>
</feature>
<dbReference type="Pfam" id="PF00226">
    <property type="entry name" value="DnaJ"/>
    <property type="match status" value="1"/>
</dbReference>
<dbReference type="WBParaSite" id="nRc.2.0.1.t08446-RA">
    <property type="protein sequence ID" value="nRc.2.0.1.t08446-RA"/>
    <property type="gene ID" value="nRc.2.0.1.g08446"/>
</dbReference>
<dbReference type="PANTHER" id="PTHR44176">
    <property type="entry name" value="DNAJ HOMOLOG SUBFAMILY C MEMBER 25"/>
    <property type="match status" value="1"/>
</dbReference>
<keyword evidence="7" id="KW-0732">Signal</keyword>
<dbReference type="SUPFAM" id="SSF46565">
    <property type="entry name" value="Chaperone J-domain"/>
    <property type="match status" value="1"/>
</dbReference>
<keyword evidence="9" id="KW-1185">Reference proteome</keyword>
<keyword evidence="3" id="KW-1133">Transmembrane helix</keyword>
<evidence type="ECO:0000256" key="7">
    <source>
        <dbReference type="SAM" id="SignalP"/>
    </source>
</evidence>
<dbReference type="Proteomes" id="UP000887565">
    <property type="component" value="Unplaced"/>
</dbReference>
<evidence type="ECO:0000259" key="8">
    <source>
        <dbReference type="PROSITE" id="PS50076"/>
    </source>
</evidence>
<keyword evidence="4" id="KW-0472">Membrane</keyword>
<evidence type="ECO:0000256" key="5">
    <source>
        <dbReference type="ARBA" id="ARBA00023186"/>
    </source>
</evidence>
<evidence type="ECO:0000256" key="4">
    <source>
        <dbReference type="ARBA" id="ARBA00023136"/>
    </source>
</evidence>
<dbReference type="PROSITE" id="PS00636">
    <property type="entry name" value="DNAJ_1"/>
    <property type="match status" value="1"/>
</dbReference>
<dbReference type="OMA" id="GTENCYS"/>
<keyword evidence="5" id="KW-0143">Chaperone</keyword>
<feature type="domain" description="J" evidence="8">
    <location>
        <begin position="29"/>
        <end position="98"/>
    </location>
</feature>
<proteinExistence type="inferred from homology"/>
<dbReference type="AlphaFoldDB" id="A0A915I3Y1"/>
<accession>A0A915I3Y1</accession>
<feature type="signal peptide" evidence="7">
    <location>
        <begin position="1"/>
        <end position="18"/>
    </location>
</feature>
<keyword evidence="2" id="KW-0812">Transmembrane</keyword>
<dbReference type="Gene3D" id="1.10.287.110">
    <property type="entry name" value="DnaJ domain"/>
    <property type="match status" value="1"/>
</dbReference>
<dbReference type="PANTHER" id="PTHR44176:SF1">
    <property type="entry name" value="DNAJ HOMOLOG SUBFAMILY C MEMBER 25"/>
    <property type="match status" value="1"/>
</dbReference>
<evidence type="ECO:0000256" key="2">
    <source>
        <dbReference type="ARBA" id="ARBA00022692"/>
    </source>
</evidence>
<dbReference type="InterPro" id="IPR036869">
    <property type="entry name" value="J_dom_sf"/>
</dbReference>
<dbReference type="GO" id="GO:0006457">
    <property type="term" value="P:protein folding"/>
    <property type="evidence" value="ECO:0007669"/>
    <property type="project" value="InterPro"/>
</dbReference>
<evidence type="ECO:0000256" key="6">
    <source>
        <dbReference type="ARBA" id="ARBA00024193"/>
    </source>
</evidence>